<dbReference type="Proteomes" id="UP000481454">
    <property type="component" value="Unassembled WGS sequence"/>
</dbReference>
<dbReference type="EMBL" id="JAALLZ010000004">
    <property type="protein sequence ID" value="NGU30640.1"/>
    <property type="molecule type" value="Genomic_DNA"/>
</dbReference>
<evidence type="ECO:0000313" key="3">
    <source>
        <dbReference type="Proteomes" id="UP000481454"/>
    </source>
</evidence>
<gene>
    <name evidence="2" type="ORF">G6Z34_11025</name>
</gene>
<sequence>MTKYEELIEEIASYGVKVIEMRLGQDCGYCCNDVIFINETSPEKTKYCILAEEIGHYFTNHGNITNLSKIENIHQENKARAWAYERLVSPEALIEALLKGVNSTEEITEYFNITKDFFLEAIKYYRKRYGIYYVSKECVLNLEPLKLIKF</sequence>
<feature type="domain" description="IrrE N-terminal-like" evidence="1">
    <location>
        <begin position="14"/>
        <end position="121"/>
    </location>
</feature>
<protein>
    <submittedName>
        <fullName evidence="2">ImmA/IrrE family metallo-endopeptidase</fullName>
    </submittedName>
</protein>
<accession>A0AAP6WN33</accession>
<evidence type="ECO:0000259" key="1">
    <source>
        <dbReference type="Pfam" id="PF06114"/>
    </source>
</evidence>
<comment type="caution">
    <text evidence="2">The sequence shown here is derived from an EMBL/GenBank/DDBJ whole genome shotgun (WGS) entry which is preliminary data.</text>
</comment>
<evidence type="ECO:0000313" key="2">
    <source>
        <dbReference type="EMBL" id="NGU30640.1"/>
    </source>
</evidence>
<dbReference type="Pfam" id="PF06114">
    <property type="entry name" value="Peptidase_M78"/>
    <property type="match status" value="1"/>
</dbReference>
<organism evidence="2 3">
    <name type="scientific">Clostridium perfringens</name>
    <dbReference type="NCBI Taxonomy" id="1502"/>
    <lineage>
        <taxon>Bacteria</taxon>
        <taxon>Bacillati</taxon>
        <taxon>Bacillota</taxon>
        <taxon>Clostridia</taxon>
        <taxon>Eubacteriales</taxon>
        <taxon>Clostridiaceae</taxon>
        <taxon>Clostridium</taxon>
    </lineage>
</organism>
<dbReference type="AlphaFoldDB" id="A0AAP6WN33"/>
<dbReference type="InterPro" id="IPR010359">
    <property type="entry name" value="IrrE_HExxH"/>
</dbReference>
<reference evidence="2 3" key="1">
    <citation type="submission" date="2020-02" db="EMBL/GenBank/DDBJ databases">
        <title>Genomic Insights into the Phylogeny and Genetic Plasticity of the Human and Animal Enteric Pathogen Clostridium perfringens.</title>
        <authorList>
            <person name="Feng Y."/>
            <person name="Hu Y."/>
        </authorList>
    </citation>
    <scope>NUCLEOTIDE SEQUENCE [LARGE SCALE GENOMIC DNA]</scope>
    <source>
        <strain evidence="2 3">CP-40</strain>
    </source>
</reference>
<name>A0AAP6WN33_CLOPF</name>
<proteinExistence type="predicted"/>
<dbReference type="RefSeq" id="WP_003460138.1">
    <property type="nucleotide sequence ID" value="NZ_CATNWX010000006.1"/>
</dbReference>